<comment type="caution">
    <text evidence="1">The sequence shown here is derived from an EMBL/GenBank/DDBJ whole genome shotgun (WGS) entry which is preliminary data.</text>
</comment>
<proteinExistence type="predicted"/>
<organism evidence="1 2">
    <name type="scientific">Dioscorea alata</name>
    <name type="common">Purple yam</name>
    <dbReference type="NCBI Taxonomy" id="55571"/>
    <lineage>
        <taxon>Eukaryota</taxon>
        <taxon>Viridiplantae</taxon>
        <taxon>Streptophyta</taxon>
        <taxon>Embryophyta</taxon>
        <taxon>Tracheophyta</taxon>
        <taxon>Spermatophyta</taxon>
        <taxon>Magnoliopsida</taxon>
        <taxon>Liliopsida</taxon>
        <taxon>Dioscoreales</taxon>
        <taxon>Dioscoreaceae</taxon>
        <taxon>Dioscorea</taxon>
    </lineage>
</organism>
<evidence type="ECO:0000313" key="1">
    <source>
        <dbReference type="EMBL" id="KAH7667204.1"/>
    </source>
</evidence>
<accession>A0ACB7V1X7</accession>
<sequence length="160" mass="17773">MAANTLNSLTILMTKCSSPKAYSKPTHSYTLSSPPHTTLPSHQPLLLRCHRPRRPKRSDSILVRAGPPSSSTLILAFVLPLSLLIGTILVSIRIADDLDEKFVKELLMNEAMAEEEEYGVEDAEDDDDDDESDNEPRVLELEEAAAPATPRVRNRPKKEI</sequence>
<reference evidence="2" key="1">
    <citation type="journal article" date="2022" name="Nat. Commun.">
        <title>Chromosome evolution and the genetic basis of agronomically important traits in greater yam.</title>
        <authorList>
            <person name="Bredeson J.V."/>
            <person name="Lyons J.B."/>
            <person name="Oniyinde I.O."/>
            <person name="Okereke N.R."/>
            <person name="Kolade O."/>
            <person name="Nnabue I."/>
            <person name="Nwadili C.O."/>
            <person name="Hribova E."/>
            <person name="Parker M."/>
            <person name="Nwogha J."/>
            <person name="Shu S."/>
            <person name="Carlson J."/>
            <person name="Kariba R."/>
            <person name="Muthemba S."/>
            <person name="Knop K."/>
            <person name="Barton G.J."/>
            <person name="Sherwood A.V."/>
            <person name="Lopez-Montes A."/>
            <person name="Asiedu R."/>
            <person name="Jamnadass R."/>
            <person name="Muchugi A."/>
            <person name="Goodstein D."/>
            <person name="Egesi C.N."/>
            <person name="Featherston J."/>
            <person name="Asfaw A."/>
            <person name="Simpson G.G."/>
            <person name="Dolezel J."/>
            <person name="Hendre P.S."/>
            <person name="Van Deynze A."/>
            <person name="Kumar P.L."/>
            <person name="Obidiegwu J.E."/>
            <person name="Bhattacharjee R."/>
            <person name="Rokhsar D.S."/>
        </authorList>
    </citation>
    <scope>NUCLEOTIDE SEQUENCE [LARGE SCALE GENOMIC DNA]</scope>
    <source>
        <strain evidence="2">cv. TDa95/00328</strain>
    </source>
</reference>
<protein>
    <submittedName>
        <fullName evidence="1">Uncharacterized protein</fullName>
    </submittedName>
</protein>
<gene>
    <name evidence="1" type="ORF">IHE45_12G044300</name>
</gene>
<dbReference type="Proteomes" id="UP000827976">
    <property type="component" value="Chromosome 12"/>
</dbReference>
<keyword evidence="2" id="KW-1185">Reference proteome</keyword>
<evidence type="ECO:0000313" key="2">
    <source>
        <dbReference type="Proteomes" id="UP000827976"/>
    </source>
</evidence>
<name>A0ACB7V1X7_DIOAL</name>
<dbReference type="EMBL" id="CM037022">
    <property type="protein sequence ID" value="KAH7667204.1"/>
    <property type="molecule type" value="Genomic_DNA"/>
</dbReference>